<keyword evidence="2" id="KW-0560">Oxidoreductase</keyword>
<evidence type="ECO:0000259" key="1">
    <source>
        <dbReference type="PROSITE" id="PS51725"/>
    </source>
</evidence>
<sequence>MITEHALLPVRQGLEQDFEAAFGQARHIIAAMPGFISLSLSRSIESPGTYLLLVEWETLEDHTEGFRGSAEYQQWRALLHRFYEPFPVVEHYDLVTSARPAGSTAAAPGAD</sequence>
<dbReference type="AlphaFoldDB" id="A0A0V8IPT9"/>
<comment type="caution">
    <text evidence="2">The sequence shown here is derived from an EMBL/GenBank/DDBJ whole genome shotgun (WGS) entry which is preliminary data.</text>
</comment>
<dbReference type="STRING" id="993070.AS031_08720"/>
<dbReference type="Gene3D" id="3.30.70.100">
    <property type="match status" value="1"/>
</dbReference>
<dbReference type="EMBL" id="LNQM01000003">
    <property type="protein sequence ID" value="KSU76687.1"/>
    <property type="molecule type" value="Genomic_DNA"/>
</dbReference>
<dbReference type="InterPro" id="IPR011008">
    <property type="entry name" value="Dimeric_a/b-barrel"/>
</dbReference>
<dbReference type="InterPro" id="IPR007138">
    <property type="entry name" value="ABM_dom"/>
</dbReference>
<evidence type="ECO:0000313" key="3">
    <source>
        <dbReference type="Proteomes" id="UP000053199"/>
    </source>
</evidence>
<proteinExistence type="predicted"/>
<dbReference type="SUPFAM" id="SSF54909">
    <property type="entry name" value="Dimeric alpha+beta barrel"/>
    <property type="match status" value="1"/>
</dbReference>
<dbReference type="PROSITE" id="PS51725">
    <property type="entry name" value="ABM"/>
    <property type="match status" value="1"/>
</dbReference>
<accession>A0A0V8IPT9</accession>
<keyword evidence="2" id="KW-0503">Monooxygenase</keyword>
<evidence type="ECO:0000313" key="2">
    <source>
        <dbReference type="EMBL" id="KSU76687.1"/>
    </source>
</evidence>
<dbReference type="GO" id="GO:0004497">
    <property type="term" value="F:monooxygenase activity"/>
    <property type="evidence" value="ECO:0007669"/>
    <property type="project" value="UniProtKB-KW"/>
</dbReference>
<feature type="domain" description="ABM" evidence="1">
    <location>
        <begin position="2"/>
        <end position="91"/>
    </location>
</feature>
<dbReference type="RefSeq" id="WP_058267759.1">
    <property type="nucleotide sequence ID" value="NZ_FMAZ01000003.1"/>
</dbReference>
<dbReference type="OrthoDB" id="9798157at2"/>
<dbReference type="Proteomes" id="UP000053199">
    <property type="component" value="Unassembled WGS sequence"/>
</dbReference>
<name>A0A0V8IPT9_9MICC</name>
<protein>
    <submittedName>
        <fullName evidence="2">Antibiotic biosynthesis monooxygenase</fullName>
    </submittedName>
</protein>
<reference evidence="2 3" key="1">
    <citation type="journal article" date="2014" name="Arch. Microbiol.">
        <title>Arthrobacter enclensis sp. nov., isolated from sediment sample.</title>
        <authorList>
            <person name="Dastager S.G."/>
            <person name="Liu Q."/>
            <person name="Tang S.K."/>
            <person name="Krishnamurthi S."/>
            <person name="Lee J.C."/>
            <person name="Li W.J."/>
        </authorList>
    </citation>
    <scope>NUCLEOTIDE SEQUENCE [LARGE SCALE GENOMIC DNA]</scope>
    <source>
        <strain evidence="2 3">NIO-1008</strain>
    </source>
</reference>
<keyword evidence="3" id="KW-1185">Reference proteome</keyword>
<dbReference type="Pfam" id="PF03992">
    <property type="entry name" value="ABM"/>
    <property type="match status" value="1"/>
</dbReference>
<organism evidence="2 3">
    <name type="scientific">Pseudarthrobacter enclensis</name>
    <dbReference type="NCBI Taxonomy" id="993070"/>
    <lineage>
        <taxon>Bacteria</taxon>
        <taxon>Bacillati</taxon>
        <taxon>Actinomycetota</taxon>
        <taxon>Actinomycetes</taxon>
        <taxon>Micrococcales</taxon>
        <taxon>Micrococcaceae</taxon>
        <taxon>Pseudarthrobacter</taxon>
    </lineage>
</organism>
<gene>
    <name evidence="2" type="ORF">AS031_08720</name>
</gene>